<evidence type="ECO:0000256" key="6">
    <source>
        <dbReference type="SAM" id="Phobius"/>
    </source>
</evidence>
<gene>
    <name evidence="7" type="ORF">FRC98_13485</name>
</gene>
<dbReference type="EMBL" id="VOSM01000006">
    <property type="protein sequence ID" value="TXD36129.1"/>
    <property type="molecule type" value="Genomic_DNA"/>
</dbReference>
<dbReference type="AlphaFoldDB" id="A0A5C6XFC5"/>
<keyword evidence="3 6" id="KW-1133">Transmembrane helix</keyword>
<comment type="caution">
    <text evidence="7">The sequence shown here is derived from an EMBL/GenBank/DDBJ whole genome shotgun (WGS) entry which is preliminary data.</text>
</comment>
<dbReference type="PANTHER" id="PTHR20855">
    <property type="entry name" value="ADIPOR/PROGESTIN RECEPTOR-RELATED"/>
    <property type="match status" value="1"/>
</dbReference>
<protein>
    <submittedName>
        <fullName evidence="7">Hemolysin III</fullName>
    </submittedName>
</protein>
<evidence type="ECO:0000256" key="4">
    <source>
        <dbReference type="ARBA" id="ARBA00023136"/>
    </source>
</evidence>
<sequence length="217" mass="22887">MSPAPSLDAPEKPSLRGQIHYASAFAALGAGIMLVLFASSPQARLATAIYAASLVNLLATSATYHIINWPPTARARMRKLDHAAIFILIAGTFTPICLLAMSASGGKALLTLVWSGAALGTLKEFLWPRAPKFITALICVLLGWTSVPAVPRIYADYGLLTVVLMLGGGVVFTLGALAYALKRPNPAPATFGYHEVFHTLVVIAAAMHFAMVTIVAT</sequence>
<evidence type="ECO:0000313" key="8">
    <source>
        <dbReference type="Proteomes" id="UP000321412"/>
    </source>
</evidence>
<dbReference type="Proteomes" id="UP000321412">
    <property type="component" value="Unassembled WGS sequence"/>
</dbReference>
<dbReference type="RefSeq" id="WP_146981965.1">
    <property type="nucleotide sequence ID" value="NZ_VOSM01000006.1"/>
</dbReference>
<comment type="subcellular location">
    <subcellularLocation>
        <location evidence="1">Membrane</location>
        <topology evidence="1">Multi-pass membrane protein</topology>
    </subcellularLocation>
</comment>
<evidence type="ECO:0000313" key="7">
    <source>
        <dbReference type="EMBL" id="TXD36129.1"/>
    </source>
</evidence>
<proteinExistence type="predicted"/>
<dbReference type="InterPro" id="IPR004254">
    <property type="entry name" value="AdipoR/HlyIII-related"/>
</dbReference>
<feature type="binding site" evidence="5">
    <location>
        <position position="194"/>
    </location>
    <ligand>
        <name>Zn(2+)</name>
        <dbReference type="ChEBI" id="CHEBI:29105"/>
    </ligand>
</feature>
<reference evidence="7 8" key="1">
    <citation type="submission" date="2019-08" db="EMBL/GenBank/DDBJ databases">
        <title>Bradymonadales sp. TMQ4.</title>
        <authorList>
            <person name="Liang Q."/>
        </authorList>
    </citation>
    <scope>NUCLEOTIDE SEQUENCE [LARGE SCALE GENOMIC DNA]</scope>
    <source>
        <strain evidence="7 8">TMQ4</strain>
    </source>
</reference>
<evidence type="ECO:0000256" key="1">
    <source>
        <dbReference type="ARBA" id="ARBA00004141"/>
    </source>
</evidence>
<evidence type="ECO:0000256" key="2">
    <source>
        <dbReference type="ARBA" id="ARBA00022692"/>
    </source>
</evidence>
<feature type="transmembrane region" description="Helical" evidence="6">
    <location>
        <begin position="82"/>
        <end position="101"/>
    </location>
</feature>
<organism evidence="7 8">
    <name type="scientific">Lujinxingia vulgaris</name>
    <dbReference type="NCBI Taxonomy" id="2600176"/>
    <lineage>
        <taxon>Bacteria</taxon>
        <taxon>Deltaproteobacteria</taxon>
        <taxon>Bradymonadales</taxon>
        <taxon>Lujinxingiaceae</taxon>
        <taxon>Lujinxingia</taxon>
    </lineage>
</organism>
<dbReference type="GO" id="GO:0046872">
    <property type="term" value="F:metal ion binding"/>
    <property type="evidence" value="ECO:0007669"/>
    <property type="project" value="UniProtKB-KW"/>
</dbReference>
<feature type="binding site" evidence="5">
    <location>
        <position position="198"/>
    </location>
    <ligand>
        <name>Zn(2+)</name>
        <dbReference type="ChEBI" id="CHEBI:29105"/>
    </ligand>
</feature>
<feature type="transmembrane region" description="Helical" evidence="6">
    <location>
        <begin position="157"/>
        <end position="181"/>
    </location>
</feature>
<feature type="binding site" evidence="5">
    <location>
        <position position="65"/>
    </location>
    <ligand>
        <name>Zn(2+)</name>
        <dbReference type="ChEBI" id="CHEBI:29105"/>
    </ligand>
</feature>
<accession>A0A5C6XFC5</accession>
<name>A0A5C6XFC5_9DELT</name>
<feature type="transmembrane region" description="Helical" evidence="6">
    <location>
        <begin position="45"/>
        <end position="67"/>
    </location>
</feature>
<feature type="transmembrane region" description="Helical" evidence="6">
    <location>
        <begin position="133"/>
        <end position="150"/>
    </location>
</feature>
<keyword evidence="5" id="KW-0862">Zinc</keyword>
<dbReference type="Pfam" id="PF03006">
    <property type="entry name" value="HlyIII"/>
    <property type="match status" value="1"/>
</dbReference>
<keyword evidence="4 6" id="KW-0472">Membrane</keyword>
<feature type="transmembrane region" description="Helical" evidence="6">
    <location>
        <begin position="20"/>
        <end position="38"/>
    </location>
</feature>
<evidence type="ECO:0000256" key="5">
    <source>
        <dbReference type="PIRSR" id="PIRSR604254-1"/>
    </source>
</evidence>
<dbReference type="GO" id="GO:0016020">
    <property type="term" value="C:membrane"/>
    <property type="evidence" value="ECO:0007669"/>
    <property type="project" value="UniProtKB-SubCell"/>
</dbReference>
<dbReference type="PANTHER" id="PTHR20855:SF3">
    <property type="entry name" value="LD03007P"/>
    <property type="match status" value="1"/>
</dbReference>
<keyword evidence="5" id="KW-0479">Metal-binding</keyword>
<keyword evidence="8" id="KW-1185">Reference proteome</keyword>
<keyword evidence="2 6" id="KW-0812">Transmembrane</keyword>
<evidence type="ECO:0000256" key="3">
    <source>
        <dbReference type="ARBA" id="ARBA00022989"/>
    </source>
</evidence>
<feature type="transmembrane region" description="Helical" evidence="6">
    <location>
        <begin position="196"/>
        <end position="216"/>
    </location>
</feature>
<dbReference type="OrthoDB" id="9813689at2"/>